<dbReference type="PANTHER" id="PTHR10587:SF133">
    <property type="entry name" value="CHITIN DEACETYLASE 1-RELATED"/>
    <property type="match status" value="1"/>
</dbReference>
<dbReference type="EMBL" id="BAAAHH010000003">
    <property type="protein sequence ID" value="GAA0941223.1"/>
    <property type="molecule type" value="Genomic_DNA"/>
</dbReference>
<feature type="signal peptide" evidence="3">
    <location>
        <begin position="1"/>
        <end position="26"/>
    </location>
</feature>
<protein>
    <recommendedName>
        <fullName evidence="4">NodB homology domain-containing protein</fullName>
    </recommendedName>
</protein>
<evidence type="ECO:0000256" key="2">
    <source>
        <dbReference type="ARBA" id="ARBA00022801"/>
    </source>
</evidence>
<evidence type="ECO:0000256" key="1">
    <source>
        <dbReference type="ARBA" id="ARBA00022723"/>
    </source>
</evidence>
<keyword evidence="3" id="KW-0732">Signal</keyword>
<dbReference type="PROSITE" id="PS51677">
    <property type="entry name" value="NODB"/>
    <property type="match status" value="1"/>
</dbReference>
<accession>A0ABN1QE40</accession>
<keyword evidence="6" id="KW-1185">Reference proteome</keyword>
<evidence type="ECO:0000259" key="4">
    <source>
        <dbReference type="PROSITE" id="PS51677"/>
    </source>
</evidence>
<evidence type="ECO:0000313" key="6">
    <source>
        <dbReference type="Proteomes" id="UP001500665"/>
    </source>
</evidence>
<dbReference type="PANTHER" id="PTHR10587">
    <property type="entry name" value="GLYCOSYL TRANSFERASE-RELATED"/>
    <property type="match status" value="1"/>
</dbReference>
<keyword evidence="1" id="KW-0479">Metal-binding</keyword>
<gene>
    <name evidence="5" type="ORF">GCM10009550_11260</name>
</gene>
<name>A0ABN1QE40_9ACTN</name>
<feature type="chain" id="PRO_5046962838" description="NodB homology domain-containing protein" evidence="3">
    <location>
        <begin position="27"/>
        <end position="235"/>
    </location>
</feature>
<keyword evidence="2" id="KW-0378">Hydrolase</keyword>
<dbReference type="Pfam" id="PF01522">
    <property type="entry name" value="Polysacc_deac_1"/>
    <property type="match status" value="1"/>
</dbReference>
<comment type="caution">
    <text evidence="5">The sequence shown here is derived from an EMBL/GenBank/DDBJ whole genome shotgun (WGS) entry which is preliminary data.</text>
</comment>
<dbReference type="InterPro" id="IPR011330">
    <property type="entry name" value="Glyco_hydro/deAcase_b/a-brl"/>
</dbReference>
<dbReference type="RefSeq" id="WP_344237425.1">
    <property type="nucleotide sequence ID" value="NZ_BAAAHH010000003.1"/>
</dbReference>
<evidence type="ECO:0000256" key="3">
    <source>
        <dbReference type="SAM" id="SignalP"/>
    </source>
</evidence>
<dbReference type="InterPro" id="IPR050248">
    <property type="entry name" value="Polysacc_deacetylase_ArnD"/>
</dbReference>
<reference evidence="5 6" key="1">
    <citation type="journal article" date="2019" name="Int. J. Syst. Evol. Microbiol.">
        <title>The Global Catalogue of Microorganisms (GCM) 10K type strain sequencing project: providing services to taxonomists for standard genome sequencing and annotation.</title>
        <authorList>
            <consortium name="The Broad Institute Genomics Platform"/>
            <consortium name="The Broad Institute Genome Sequencing Center for Infectious Disease"/>
            <person name="Wu L."/>
            <person name="Ma J."/>
        </authorList>
    </citation>
    <scope>NUCLEOTIDE SEQUENCE [LARGE SCALE GENOMIC DNA]</scope>
    <source>
        <strain evidence="5 6">JCM 10696</strain>
    </source>
</reference>
<organism evidence="5 6">
    <name type="scientific">Actinocorallia libanotica</name>
    <dbReference type="NCBI Taxonomy" id="46162"/>
    <lineage>
        <taxon>Bacteria</taxon>
        <taxon>Bacillati</taxon>
        <taxon>Actinomycetota</taxon>
        <taxon>Actinomycetes</taxon>
        <taxon>Streptosporangiales</taxon>
        <taxon>Thermomonosporaceae</taxon>
        <taxon>Actinocorallia</taxon>
    </lineage>
</organism>
<dbReference type="Gene3D" id="3.20.20.370">
    <property type="entry name" value="Glycoside hydrolase/deacetylase"/>
    <property type="match status" value="1"/>
</dbReference>
<sequence>MRMKAVSAAILGIATWLSLCAPAAAAAPAQKRVNCARVKCVALTFDDGPSAGTARLLTALRRSGARATFFVVGDQARARPGLVARAHAEGHEIGDHTEHHPQLTGLPSGRIHQEIDGTRRTIARLTGARPVLLRPPYGATDGRVAAQARRLGLAQVLWDVDTLDWRDRDHAVVARRAVRGLHRGAIILMHDSRPTTVAAVPAVLRAARAKGYALVTVSELLGSTSPGKVYRSGRR</sequence>
<evidence type="ECO:0000313" key="5">
    <source>
        <dbReference type="EMBL" id="GAA0941223.1"/>
    </source>
</evidence>
<feature type="domain" description="NodB homology" evidence="4">
    <location>
        <begin position="39"/>
        <end position="215"/>
    </location>
</feature>
<dbReference type="Proteomes" id="UP001500665">
    <property type="component" value="Unassembled WGS sequence"/>
</dbReference>
<dbReference type="SUPFAM" id="SSF88713">
    <property type="entry name" value="Glycoside hydrolase/deacetylase"/>
    <property type="match status" value="1"/>
</dbReference>
<proteinExistence type="predicted"/>
<dbReference type="CDD" id="cd10917">
    <property type="entry name" value="CE4_NodB_like_6s_7s"/>
    <property type="match status" value="1"/>
</dbReference>
<dbReference type="InterPro" id="IPR002509">
    <property type="entry name" value="NODB_dom"/>
</dbReference>